<dbReference type="Proteomes" id="UP000434957">
    <property type="component" value="Unassembled WGS sequence"/>
</dbReference>
<accession>A0A6A4DMP2</accession>
<sequence>MSALYWLCIGACVARQTSQPTGQTAVSASTTSTARSRSLAKIVSSCCTGVTTGKQGLAPKVSMRMRCSQRCPQLGALIQPRSM</sequence>
<evidence type="ECO:0000256" key="1">
    <source>
        <dbReference type="SAM" id="SignalP"/>
    </source>
</evidence>
<evidence type="ECO:0000313" key="5">
    <source>
        <dbReference type="Proteomes" id="UP000429607"/>
    </source>
</evidence>
<proteinExistence type="predicted"/>
<evidence type="ECO:0008006" key="8">
    <source>
        <dbReference type="Google" id="ProtNLM"/>
    </source>
</evidence>
<feature type="chain" id="PRO_5036167531" description="Secreted protein" evidence="1">
    <location>
        <begin position="19"/>
        <end position="83"/>
    </location>
</feature>
<dbReference type="Proteomes" id="UP000429607">
    <property type="component" value="Unassembled WGS sequence"/>
</dbReference>
<name>A0A6A4DMP2_9STRA</name>
<evidence type="ECO:0000313" key="3">
    <source>
        <dbReference type="EMBL" id="KAE9023941.1"/>
    </source>
</evidence>
<keyword evidence="6" id="KW-1185">Reference proteome</keyword>
<dbReference type="OrthoDB" id="10316621at2759"/>
<protein>
    <recommendedName>
        <fullName evidence="8">Secreted protein</fullName>
    </recommendedName>
</protein>
<dbReference type="EMBL" id="QXFV01000845">
    <property type="protein sequence ID" value="KAE9023941.1"/>
    <property type="molecule type" value="Genomic_DNA"/>
</dbReference>
<keyword evidence="1" id="KW-0732">Signal</keyword>
<reference evidence="4 6" key="1">
    <citation type="submission" date="2018-08" db="EMBL/GenBank/DDBJ databases">
        <title>Genomic investigation of the strawberry pathogen Phytophthora fragariae indicates pathogenicity is determined by transcriptional variation in three key races.</title>
        <authorList>
            <person name="Adams T.M."/>
            <person name="Armitage A.D."/>
            <person name="Sobczyk M.K."/>
            <person name="Bates H.J."/>
            <person name="Dunwell J.M."/>
            <person name="Nellist C.F."/>
            <person name="Harrison R.J."/>
        </authorList>
    </citation>
    <scope>NUCLEOTIDE SEQUENCE [LARGE SCALE GENOMIC DNA]</scope>
    <source>
        <strain evidence="3 5">SCRP249</strain>
        <strain evidence="2 7">SCRP324</strain>
        <strain evidence="4 6">SCRP333</strain>
    </source>
</reference>
<evidence type="ECO:0000313" key="7">
    <source>
        <dbReference type="Proteomes" id="UP000435112"/>
    </source>
</evidence>
<dbReference type="Proteomes" id="UP000435112">
    <property type="component" value="Unassembled WGS sequence"/>
</dbReference>
<dbReference type="EMBL" id="QXFU01001898">
    <property type="protein sequence ID" value="KAE8993662.1"/>
    <property type="molecule type" value="Genomic_DNA"/>
</dbReference>
<organism evidence="4 6">
    <name type="scientific">Phytophthora rubi</name>
    <dbReference type="NCBI Taxonomy" id="129364"/>
    <lineage>
        <taxon>Eukaryota</taxon>
        <taxon>Sar</taxon>
        <taxon>Stramenopiles</taxon>
        <taxon>Oomycota</taxon>
        <taxon>Peronosporomycetes</taxon>
        <taxon>Peronosporales</taxon>
        <taxon>Peronosporaceae</taxon>
        <taxon>Phytophthora</taxon>
    </lineage>
</organism>
<evidence type="ECO:0000313" key="4">
    <source>
        <dbReference type="EMBL" id="KAE9308900.1"/>
    </source>
</evidence>
<evidence type="ECO:0000313" key="2">
    <source>
        <dbReference type="EMBL" id="KAE8993662.1"/>
    </source>
</evidence>
<feature type="signal peptide" evidence="1">
    <location>
        <begin position="1"/>
        <end position="18"/>
    </location>
</feature>
<comment type="caution">
    <text evidence="4">The sequence shown here is derived from an EMBL/GenBank/DDBJ whole genome shotgun (WGS) entry which is preliminary data.</text>
</comment>
<gene>
    <name evidence="3" type="ORF">PR001_g12791</name>
    <name evidence="2" type="ORF">PR002_g20166</name>
    <name evidence="4" type="ORF">PR003_g20636</name>
</gene>
<dbReference type="EMBL" id="QXFT01001855">
    <property type="protein sequence ID" value="KAE9308900.1"/>
    <property type="molecule type" value="Genomic_DNA"/>
</dbReference>
<evidence type="ECO:0000313" key="6">
    <source>
        <dbReference type="Proteomes" id="UP000434957"/>
    </source>
</evidence>
<dbReference type="AlphaFoldDB" id="A0A6A4DMP2"/>